<evidence type="ECO:0000313" key="15">
    <source>
        <dbReference type="RefSeq" id="XP_028144482.1"/>
    </source>
</evidence>
<evidence type="ECO:0000259" key="14">
    <source>
        <dbReference type="PROSITE" id="PS50011"/>
    </source>
</evidence>
<evidence type="ECO:0000256" key="2">
    <source>
        <dbReference type="ARBA" id="ARBA00022527"/>
    </source>
</evidence>
<keyword evidence="2" id="KW-0723">Serine/threonine-protein kinase</keyword>
<evidence type="ECO:0000256" key="8">
    <source>
        <dbReference type="ARBA" id="ARBA00022842"/>
    </source>
</evidence>
<evidence type="ECO:0000256" key="10">
    <source>
        <dbReference type="ARBA" id="ARBA00037982"/>
    </source>
</evidence>
<organism evidence="15">
    <name type="scientific">Diabrotica virgifera virgifera</name>
    <name type="common">western corn rootworm</name>
    <dbReference type="NCBI Taxonomy" id="50390"/>
    <lineage>
        <taxon>Eukaryota</taxon>
        <taxon>Metazoa</taxon>
        <taxon>Ecdysozoa</taxon>
        <taxon>Arthropoda</taxon>
        <taxon>Hexapoda</taxon>
        <taxon>Insecta</taxon>
        <taxon>Pterygota</taxon>
        <taxon>Neoptera</taxon>
        <taxon>Endopterygota</taxon>
        <taxon>Coleoptera</taxon>
        <taxon>Polyphaga</taxon>
        <taxon>Cucujiformia</taxon>
        <taxon>Chrysomeloidea</taxon>
        <taxon>Chrysomelidae</taxon>
        <taxon>Galerucinae</taxon>
        <taxon>Diabroticina</taxon>
        <taxon>Diabroticites</taxon>
        <taxon>Diabrotica</taxon>
    </lineage>
</organism>
<dbReference type="SMART" id="SM00220">
    <property type="entry name" value="S_TKc"/>
    <property type="match status" value="1"/>
</dbReference>
<sequence length="285" mass="33418">SLDPHYDASVEQSYMEQIYKTIKSMGHGAFGVVYKAQHKFDNKLYAIKKIKNPLRTLTYDQKYDEMINYEKIGYHTNILKYYMAWEENDEVHLVLELSQMDLSDYMLHKNTRKLPESFLWDLLYDMCKAIQHLNSKSMVHHDIKETNIVLHGNCFKLVDFGNILELPPEEESETEGATAKRARPGSYSHKRDMYNLGGTLQKMMVFRECYNPQWMRETESADRPSPEDILNLQEMEEVERRWISGERQVYTTINIENIQGCWAETQEKENSSDTLNLPSCSNSGL</sequence>
<keyword evidence="4" id="KW-0479">Metal-binding</keyword>
<dbReference type="InterPro" id="IPR000719">
    <property type="entry name" value="Prot_kinase_dom"/>
</dbReference>
<dbReference type="InterPro" id="IPR011009">
    <property type="entry name" value="Kinase-like_dom_sf"/>
</dbReference>
<dbReference type="Gene3D" id="3.30.200.20">
    <property type="entry name" value="Phosphorylase Kinase, domain 1"/>
    <property type="match status" value="1"/>
</dbReference>
<evidence type="ECO:0000256" key="12">
    <source>
        <dbReference type="ARBA" id="ARBA00048679"/>
    </source>
</evidence>
<dbReference type="RefSeq" id="XP_028144482.1">
    <property type="nucleotide sequence ID" value="XM_028288681.1"/>
</dbReference>
<reference evidence="15" key="1">
    <citation type="submission" date="2025-08" db="UniProtKB">
        <authorList>
            <consortium name="RefSeq"/>
        </authorList>
    </citation>
    <scope>IDENTIFICATION</scope>
    <source>
        <tissue evidence="15">Whole insect</tissue>
    </source>
</reference>
<dbReference type="SUPFAM" id="SSF56112">
    <property type="entry name" value="Protein kinase-like (PK-like)"/>
    <property type="match status" value="1"/>
</dbReference>
<dbReference type="OrthoDB" id="5337378at2759"/>
<dbReference type="Gene3D" id="1.10.510.10">
    <property type="entry name" value="Transferase(Phosphotransferase) domain 1"/>
    <property type="match status" value="1"/>
</dbReference>
<comment type="similarity">
    <text evidence="10">Belongs to the protein kinase superfamily. Ser/Thr protein kinase family. GCN2 subfamily.</text>
</comment>
<dbReference type="KEGG" id="dvv:114338100"/>
<dbReference type="PROSITE" id="PS00108">
    <property type="entry name" value="PROTEIN_KINASE_ST"/>
    <property type="match status" value="1"/>
</dbReference>
<evidence type="ECO:0000256" key="4">
    <source>
        <dbReference type="ARBA" id="ARBA00022723"/>
    </source>
</evidence>
<evidence type="ECO:0000256" key="1">
    <source>
        <dbReference type="ARBA" id="ARBA00012513"/>
    </source>
</evidence>
<dbReference type="AlphaFoldDB" id="A0A6P7GD30"/>
<evidence type="ECO:0000256" key="6">
    <source>
        <dbReference type="ARBA" id="ARBA00022777"/>
    </source>
</evidence>
<dbReference type="GO" id="GO:0004674">
    <property type="term" value="F:protein serine/threonine kinase activity"/>
    <property type="evidence" value="ECO:0007669"/>
    <property type="project" value="UniProtKB-KW"/>
</dbReference>
<comment type="catalytic activity">
    <reaction evidence="11">
        <text>L-threonyl-[protein] + ATP = O-phospho-L-threonyl-[protein] + ADP + H(+)</text>
        <dbReference type="Rhea" id="RHEA:46608"/>
        <dbReference type="Rhea" id="RHEA-COMP:11060"/>
        <dbReference type="Rhea" id="RHEA-COMP:11605"/>
        <dbReference type="ChEBI" id="CHEBI:15378"/>
        <dbReference type="ChEBI" id="CHEBI:30013"/>
        <dbReference type="ChEBI" id="CHEBI:30616"/>
        <dbReference type="ChEBI" id="CHEBI:61977"/>
        <dbReference type="ChEBI" id="CHEBI:456216"/>
        <dbReference type="EC" id="2.7.11.1"/>
    </reaction>
</comment>
<evidence type="ECO:0000256" key="9">
    <source>
        <dbReference type="ARBA" id="ARBA00023306"/>
    </source>
</evidence>
<keyword evidence="8" id="KW-0460">Magnesium</keyword>
<keyword evidence="7" id="KW-0067">ATP-binding</keyword>
<feature type="domain" description="Protein kinase" evidence="14">
    <location>
        <begin position="19"/>
        <end position="285"/>
    </location>
</feature>
<dbReference type="InterPro" id="IPR008271">
    <property type="entry name" value="Ser/Thr_kinase_AS"/>
</dbReference>
<dbReference type="EC" id="2.7.11.1" evidence="1"/>
<evidence type="ECO:0000256" key="11">
    <source>
        <dbReference type="ARBA" id="ARBA00047899"/>
    </source>
</evidence>
<comment type="catalytic activity">
    <reaction evidence="12">
        <text>L-seryl-[protein] + ATP = O-phospho-L-seryl-[protein] + ADP + H(+)</text>
        <dbReference type="Rhea" id="RHEA:17989"/>
        <dbReference type="Rhea" id="RHEA-COMP:9863"/>
        <dbReference type="Rhea" id="RHEA-COMP:11604"/>
        <dbReference type="ChEBI" id="CHEBI:15378"/>
        <dbReference type="ChEBI" id="CHEBI:29999"/>
        <dbReference type="ChEBI" id="CHEBI:30616"/>
        <dbReference type="ChEBI" id="CHEBI:83421"/>
        <dbReference type="ChEBI" id="CHEBI:456216"/>
        <dbReference type="EC" id="2.7.11.1"/>
    </reaction>
</comment>
<evidence type="ECO:0000256" key="13">
    <source>
        <dbReference type="SAM" id="MobiDB-lite"/>
    </source>
</evidence>
<dbReference type="GO" id="GO:0046872">
    <property type="term" value="F:metal ion binding"/>
    <property type="evidence" value="ECO:0007669"/>
    <property type="project" value="UniProtKB-KW"/>
</dbReference>
<dbReference type="GO" id="GO:0005524">
    <property type="term" value="F:ATP binding"/>
    <property type="evidence" value="ECO:0007669"/>
    <property type="project" value="UniProtKB-KW"/>
</dbReference>
<evidence type="ECO:0000256" key="7">
    <source>
        <dbReference type="ARBA" id="ARBA00022840"/>
    </source>
</evidence>
<dbReference type="InterPro" id="IPR050339">
    <property type="entry name" value="CC_SR_Kinase"/>
</dbReference>
<evidence type="ECO:0000256" key="3">
    <source>
        <dbReference type="ARBA" id="ARBA00022679"/>
    </source>
</evidence>
<accession>A0A6P7GD30</accession>
<dbReference type="GO" id="GO:0051321">
    <property type="term" value="P:meiotic cell cycle"/>
    <property type="evidence" value="ECO:0007669"/>
    <property type="project" value="TreeGrafter"/>
</dbReference>
<dbReference type="InParanoid" id="A0A6P7GD30"/>
<dbReference type="GO" id="GO:0005737">
    <property type="term" value="C:cytoplasm"/>
    <property type="evidence" value="ECO:0007669"/>
    <property type="project" value="TreeGrafter"/>
</dbReference>
<dbReference type="PANTHER" id="PTHR11042:SF183">
    <property type="entry name" value="MEMBRANE-ASSOCIATED TYROSINE- AND THREONINE-SPECIFIC CDC2-INHIBITORY KINASE"/>
    <property type="match status" value="1"/>
</dbReference>
<name>A0A6P7GD30_DIAVI</name>
<feature type="non-terminal residue" evidence="15">
    <location>
        <position position="1"/>
    </location>
</feature>
<dbReference type="GO" id="GO:0110031">
    <property type="term" value="P:negative regulation of G2/MI transition of meiotic cell cycle"/>
    <property type="evidence" value="ECO:0007669"/>
    <property type="project" value="TreeGrafter"/>
</dbReference>
<proteinExistence type="inferred from homology"/>
<keyword evidence="9" id="KW-0131">Cell cycle</keyword>
<evidence type="ECO:0000256" key="5">
    <source>
        <dbReference type="ARBA" id="ARBA00022741"/>
    </source>
</evidence>
<keyword evidence="5" id="KW-0547">Nucleotide-binding</keyword>
<keyword evidence="3" id="KW-0808">Transferase</keyword>
<dbReference type="PROSITE" id="PS50011">
    <property type="entry name" value="PROTEIN_KINASE_DOM"/>
    <property type="match status" value="1"/>
</dbReference>
<feature type="region of interest" description="Disordered" evidence="13">
    <location>
        <begin position="168"/>
        <end position="188"/>
    </location>
</feature>
<dbReference type="GO" id="GO:0005634">
    <property type="term" value="C:nucleus"/>
    <property type="evidence" value="ECO:0007669"/>
    <property type="project" value="TreeGrafter"/>
</dbReference>
<dbReference type="Pfam" id="PF00069">
    <property type="entry name" value="Pkinase"/>
    <property type="match status" value="1"/>
</dbReference>
<protein>
    <recommendedName>
        <fullName evidence="1">non-specific serine/threonine protein kinase</fullName>
        <ecNumber evidence="1">2.7.11.1</ecNumber>
    </recommendedName>
</protein>
<gene>
    <name evidence="15" type="primary">LOC114338100</name>
</gene>
<keyword evidence="6" id="KW-0418">Kinase</keyword>
<dbReference type="PANTHER" id="PTHR11042">
    <property type="entry name" value="EUKARYOTIC TRANSLATION INITIATION FACTOR 2-ALPHA KINASE EIF2-ALPHA KINASE -RELATED"/>
    <property type="match status" value="1"/>
</dbReference>